<name>A0AAD7CHI4_MYCRO</name>
<evidence type="ECO:0000313" key="1">
    <source>
        <dbReference type="EMBL" id="KAJ7649220.1"/>
    </source>
</evidence>
<comment type="caution">
    <text evidence="1">The sequence shown here is derived from an EMBL/GenBank/DDBJ whole genome shotgun (WGS) entry which is preliminary data.</text>
</comment>
<dbReference type="EMBL" id="JARKIE010000368">
    <property type="protein sequence ID" value="KAJ7649220.1"/>
    <property type="molecule type" value="Genomic_DNA"/>
</dbReference>
<sequence>MGSASTFSQLGKIQTHHVHNGCLVSRETTVPDAEARQALHVYCDAYNVYFMKQGNIYCARDKQAMAALQATEQAWHGHSLGCRGHTAPPAPTHHAQACAPALIPVDPRLPALIPVGSRLLPIDLTSDMGEHLPKKRKILAILDVSDIIDVSDSKDETPPRKNRFLGVVNLTN</sequence>
<gene>
    <name evidence="1" type="ORF">B0H17DRAFT_1215385</name>
</gene>
<accession>A0AAD7CHI4</accession>
<dbReference type="Proteomes" id="UP001221757">
    <property type="component" value="Unassembled WGS sequence"/>
</dbReference>
<dbReference type="AlphaFoldDB" id="A0AAD7CHI4"/>
<proteinExistence type="predicted"/>
<protein>
    <submittedName>
        <fullName evidence="1">Uncharacterized protein</fullName>
    </submittedName>
</protein>
<reference evidence="1" key="1">
    <citation type="submission" date="2023-03" db="EMBL/GenBank/DDBJ databases">
        <title>Massive genome expansion in bonnet fungi (Mycena s.s.) driven by repeated elements and novel gene families across ecological guilds.</title>
        <authorList>
            <consortium name="Lawrence Berkeley National Laboratory"/>
            <person name="Harder C.B."/>
            <person name="Miyauchi S."/>
            <person name="Viragh M."/>
            <person name="Kuo A."/>
            <person name="Thoen E."/>
            <person name="Andreopoulos B."/>
            <person name="Lu D."/>
            <person name="Skrede I."/>
            <person name="Drula E."/>
            <person name="Henrissat B."/>
            <person name="Morin E."/>
            <person name="Kohler A."/>
            <person name="Barry K."/>
            <person name="LaButti K."/>
            <person name="Morin E."/>
            <person name="Salamov A."/>
            <person name="Lipzen A."/>
            <person name="Mereny Z."/>
            <person name="Hegedus B."/>
            <person name="Baldrian P."/>
            <person name="Stursova M."/>
            <person name="Weitz H."/>
            <person name="Taylor A."/>
            <person name="Grigoriev I.V."/>
            <person name="Nagy L.G."/>
            <person name="Martin F."/>
            <person name="Kauserud H."/>
        </authorList>
    </citation>
    <scope>NUCLEOTIDE SEQUENCE</scope>
    <source>
        <strain evidence="1">CBHHK067</strain>
    </source>
</reference>
<keyword evidence="2" id="KW-1185">Reference proteome</keyword>
<evidence type="ECO:0000313" key="2">
    <source>
        <dbReference type="Proteomes" id="UP001221757"/>
    </source>
</evidence>
<organism evidence="1 2">
    <name type="scientific">Mycena rosella</name>
    <name type="common">Pink bonnet</name>
    <name type="synonym">Agaricus rosellus</name>
    <dbReference type="NCBI Taxonomy" id="1033263"/>
    <lineage>
        <taxon>Eukaryota</taxon>
        <taxon>Fungi</taxon>
        <taxon>Dikarya</taxon>
        <taxon>Basidiomycota</taxon>
        <taxon>Agaricomycotina</taxon>
        <taxon>Agaricomycetes</taxon>
        <taxon>Agaricomycetidae</taxon>
        <taxon>Agaricales</taxon>
        <taxon>Marasmiineae</taxon>
        <taxon>Mycenaceae</taxon>
        <taxon>Mycena</taxon>
    </lineage>
</organism>